<keyword evidence="6 10" id="KW-0735">Signal-anchor</keyword>
<dbReference type="PANTHER" id="PTHR34128">
    <property type="entry name" value="CYTOCHROME C-TYPE BIOGENESIS PROTEIN CCME HOMOLOG, MITOCHONDRIAL"/>
    <property type="match status" value="1"/>
</dbReference>
<dbReference type="Pfam" id="PF03100">
    <property type="entry name" value="CcmE"/>
    <property type="match status" value="1"/>
</dbReference>
<comment type="similarity">
    <text evidence="10">Belongs to the CcmE/CycJ family.</text>
</comment>
<evidence type="ECO:0000256" key="9">
    <source>
        <dbReference type="ARBA" id="ARBA00023136"/>
    </source>
</evidence>
<comment type="caution">
    <text evidence="12">The sequence shown here is derived from an EMBL/GenBank/DDBJ whole genome shotgun (WGS) entry which is preliminary data.</text>
</comment>
<feature type="binding site" description="covalent" evidence="10 11">
    <location>
        <position position="124"/>
    </location>
    <ligand>
        <name>heme</name>
        <dbReference type="ChEBI" id="CHEBI:30413"/>
    </ligand>
</feature>
<dbReference type="GO" id="GO:0017003">
    <property type="term" value="P:protein-heme linkage"/>
    <property type="evidence" value="ECO:0007669"/>
    <property type="project" value="UniProtKB-UniRule"/>
</dbReference>
<dbReference type="RefSeq" id="WP_113955636.1">
    <property type="nucleotide sequence ID" value="NZ_QNRT01000006.1"/>
</dbReference>
<feature type="binding site" description="axial binding residue" evidence="10 11">
    <location>
        <position position="128"/>
    </location>
    <ligand>
        <name>heme</name>
        <dbReference type="ChEBI" id="CHEBI:30413"/>
    </ligand>
    <ligandPart>
        <name>Fe</name>
        <dbReference type="ChEBI" id="CHEBI:18248"/>
    </ligandPart>
</feature>
<evidence type="ECO:0000256" key="5">
    <source>
        <dbReference type="ARBA" id="ARBA00022748"/>
    </source>
</evidence>
<evidence type="ECO:0000256" key="10">
    <source>
        <dbReference type="HAMAP-Rule" id="MF_01959"/>
    </source>
</evidence>
<evidence type="ECO:0000313" key="13">
    <source>
        <dbReference type="Proteomes" id="UP000253083"/>
    </source>
</evidence>
<comment type="subcellular location">
    <subcellularLocation>
        <location evidence="10">Cell membrane</location>
        <topology evidence="10">Single-pass type II membrane protein</topology>
    </subcellularLocation>
    <subcellularLocation>
        <location evidence="1">Membrane</location>
    </subcellularLocation>
</comment>
<gene>
    <name evidence="10" type="primary">ccmE</name>
    <name evidence="10" type="synonym">cycJ</name>
    <name evidence="12" type="ORF">DFR28_10694</name>
</gene>
<dbReference type="InterPro" id="IPR004329">
    <property type="entry name" value="CcmE"/>
</dbReference>
<dbReference type="SUPFAM" id="SSF82093">
    <property type="entry name" value="Heme chaperone CcmE"/>
    <property type="match status" value="1"/>
</dbReference>
<dbReference type="GO" id="GO:0046872">
    <property type="term" value="F:metal ion binding"/>
    <property type="evidence" value="ECO:0007669"/>
    <property type="project" value="UniProtKB-KW"/>
</dbReference>
<dbReference type="OrthoDB" id="9793584at2"/>
<evidence type="ECO:0000256" key="2">
    <source>
        <dbReference type="ARBA" id="ARBA00022617"/>
    </source>
</evidence>
<evidence type="ECO:0000313" key="12">
    <source>
        <dbReference type="EMBL" id="RBP48607.1"/>
    </source>
</evidence>
<proteinExistence type="inferred from homology"/>
<reference evidence="12 13" key="1">
    <citation type="submission" date="2018-06" db="EMBL/GenBank/DDBJ databases">
        <title>Genomic Encyclopedia of Type Strains, Phase IV (KMG-IV): sequencing the most valuable type-strain genomes for metagenomic binning, comparative biology and taxonomic classification.</title>
        <authorList>
            <person name="Goeker M."/>
        </authorList>
    </citation>
    <scope>NUCLEOTIDE SEQUENCE [LARGE SCALE GENOMIC DNA]</scope>
    <source>
        <strain evidence="12 13">DSM 24032</strain>
    </source>
</reference>
<feature type="topological domain" description="Extracellular" evidence="10">
    <location>
        <begin position="30"/>
        <end position="154"/>
    </location>
</feature>
<dbReference type="FunCoup" id="A0A395JLI6">
    <property type="interactions" value="37"/>
</dbReference>
<keyword evidence="3 10" id="KW-0812">Transmembrane</keyword>
<dbReference type="PANTHER" id="PTHR34128:SF2">
    <property type="entry name" value="CYTOCHROME C-TYPE BIOGENESIS PROTEIN CCME HOMOLOG, MITOCHONDRIAL"/>
    <property type="match status" value="1"/>
</dbReference>
<accession>A0A395JLI6</accession>
<dbReference type="GO" id="GO:0005886">
    <property type="term" value="C:plasma membrane"/>
    <property type="evidence" value="ECO:0007669"/>
    <property type="project" value="UniProtKB-SubCell"/>
</dbReference>
<evidence type="ECO:0000256" key="3">
    <source>
        <dbReference type="ARBA" id="ARBA00022692"/>
    </source>
</evidence>
<keyword evidence="5 10" id="KW-0201">Cytochrome c-type biogenesis</keyword>
<dbReference type="HAMAP" id="MF_01959">
    <property type="entry name" value="CcmE"/>
    <property type="match status" value="1"/>
</dbReference>
<dbReference type="GO" id="GO:0017004">
    <property type="term" value="P:cytochrome complex assembly"/>
    <property type="evidence" value="ECO:0007669"/>
    <property type="project" value="UniProtKB-KW"/>
</dbReference>
<evidence type="ECO:0000256" key="7">
    <source>
        <dbReference type="ARBA" id="ARBA00022989"/>
    </source>
</evidence>
<dbReference type="GO" id="GO:0020037">
    <property type="term" value="F:heme binding"/>
    <property type="evidence" value="ECO:0007669"/>
    <property type="project" value="InterPro"/>
</dbReference>
<organism evidence="12 13">
    <name type="scientific">Arenicella xantha</name>
    <dbReference type="NCBI Taxonomy" id="644221"/>
    <lineage>
        <taxon>Bacteria</taxon>
        <taxon>Pseudomonadati</taxon>
        <taxon>Pseudomonadota</taxon>
        <taxon>Gammaproteobacteria</taxon>
        <taxon>Arenicellales</taxon>
        <taxon>Arenicellaceae</taxon>
        <taxon>Arenicella</taxon>
    </lineage>
</organism>
<dbReference type="InterPro" id="IPR036127">
    <property type="entry name" value="CcmE-like_sf"/>
</dbReference>
<dbReference type="EMBL" id="QNRT01000006">
    <property type="protein sequence ID" value="RBP48607.1"/>
    <property type="molecule type" value="Genomic_DNA"/>
</dbReference>
<sequence>MSPSQRKRLGIIFLVLAGVAISAALAIMAMQSSFEYFKTPSEINTEGFEKNQTYKIAGIVRKGSLQRLDDGITQRFRVTDCEQDVVIQYTGLLPDLFREGQAIVSVGKFTDEPALIASQVLAKHDENYVPNEAADAVMLQQANKCDQADGPIDY</sequence>
<comment type="function">
    <text evidence="10">Heme chaperone required for the biogenesis of c-type cytochromes. Transiently binds heme delivered by CcmC and transfers the heme to apo-cytochromes in a process facilitated by CcmF and CcmH.</text>
</comment>
<keyword evidence="13" id="KW-1185">Reference proteome</keyword>
<evidence type="ECO:0000256" key="6">
    <source>
        <dbReference type="ARBA" id="ARBA00022968"/>
    </source>
</evidence>
<evidence type="ECO:0000256" key="1">
    <source>
        <dbReference type="ARBA" id="ARBA00004370"/>
    </source>
</evidence>
<keyword evidence="9 10" id="KW-0472">Membrane</keyword>
<protein>
    <recommendedName>
        <fullName evidence="10">Cytochrome c-type biogenesis protein CcmE</fullName>
    </recommendedName>
    <alternativeName>
        <fullName evidence="10">Cytochrome c maturation protein E</fullName>
    </alternativeName>
    <alternativeName>
        <fullName evidence="10">Heme chaperone CcmE</fullName>
    </alternativeName>
</protein>
<evidence type="ECO:0000256" key="4">
    <source>
        <dbReference type="ARBA" id="ARBA00022723"/>
    </source>
</evidence>
<dbReference type="Gene3D" id="2.40.50.140">
    <property type="entry name" value="Nucleic acid-binding proteins"/>
    <property type="match status" value="1"/>
</dbReference>
<evidence type="ECO:0000256" key="11">
    <source>
        <dbReference type="PIRSR" id="PIRSR604329-50"/>
    </source>
</evidence>
<feature type="topological domain" description="Cytoplasmic" evidence="10">
    <location>
        <begin position="1"/>
        <end position="8"/>
    </location>
</feature>
<dbReference type="InterPro" id="IPR012340">
    <property type="entry name" value="NA-bd_OB-fold"/>
</dbReference>
<keyword evidence="10" id="KW-1003">Cell membrane</keyword>
<keyword evidence="2 10" id="KW-0349">Heme</keyword>
<keyword evidence="7 10" id="KW-1133">Transmembrane helix</keyword>
<evidence type="ECO:0000256" key="8">
    <source>
        <dbReference type="ARBA" id="ARBA00023004"/>
    </source>
</evidence>
<keyword evidence="4 10" id="KW-0479">Metal-binding</keyword>
<name>A0A395JLI6_9GAMM</name>
<keyword evidence="8 10" id="KW-0408">Iron</keyword>
<dbReference type="Proteomes" id="UP000253083">
    <property type="component" value="Unassembled WGS sequence"/>
</dbReference>
<dbReference type="InParanoid" id="A0A395JLI6"/>
<dbReference type="AlphaFoldDB" id="A0A395JLI6"/>